<dbReference type="EMBL" id="CM042890">
    <property type="protein sequence ID" value="KAI4312737.1"/>
    <property type="molecule type" value="Genomic_DNA"/>
</dbReference>
<protein>
    <submittedName>
        <fullName evidence="1">Uncharacterized protein</fullName>
    </submittedName>
</protein>
<evidence type="ECO:0000313" key="2">
    <source>
        <dbReference type="Proteomes" id="UP001057402"/>
    </source>
</evidence>
<keyword evidence="2" id="KW-1185">Reference proteome</keyword>
<dbReference type="Proteomes" id="UP001057402">
    <property type="component" value="Chromosome 11"/>
</dbReference>
<gene>
    <name evidence="1" type="ORF">MLD38_037535</name>
</gene>
<accession>A0ACB9LMD1</accession>
<proteinExistence type="predicted"/>
<reference evidence="2" key="1">
    <citation type="journal article" date="2023" name="Front. Plant Sci.">
        <title>Chromosomal-level genome assembly of Melastoma candidum provides insights into trichome evolution.</title>
        <authorList>
            <person name="Zhong Y."/>
            <person name="Wu W."/>
            <person name="Sun C."/>
            <person name="Zou P."/>
            <person name="Liu Y."/>
            <person name="Dai S."/>
            <person name="Zhou R."/>
        </authorList>
    </citation>
    <scope>NUCLEOTIDE SEQUENCE [LARGE SCALE GENOMIC DNA]</scope>
</reference>
<organism evidence="1 2">
    <name type="scientific">Melastoma candidum</name>
    <dbReference type="NCBI Taxonomy" id="119954"/>
    <lineage>
        <taxon>Eukaryota</taxon>
        <taxon>Viridiplantae</taxon>
        <taxon>Streptophyta</taxon>
        <taxon>Embryophyta</taxon>
        <taxon>Tracheophyta</taxon>
        <taxon>Spermatophyta</taxon>
        <taxon>Magnoliopsida</taxon>
        <taxon>eudicotyledons</taxon>
        <taxon>Gunneridae</taxon>
        <taxon>Pentapetalae</taxon>
        <taxon>rosids</taxon>
        <taxon>malvids</taxon>
        <taxon>Myrtales</taxon>
        <taxon>Melastomataceae</taxon>
        <taxon>Melastomatoideae</taxon>
        <taxon>Melastomateae</taxon>
        <taxon>Melastoma</taxon>
    </lineage>
</organism>
<sequence>MLLSATKTTSTSSSSCSSSLFLWPLEAWVKPGLILIIRVLAKDGDKDEKNQRRNKGVAVFSPFLLFLGL</sequence>
<evidence type="ECO:0000313" key="1">
    <source>
        <dbReference type="EMBL" id="KAI4312737.1"/>
    </source>
</evidence>
<name>A0ACB9LMD1_9MYRT</name>
<comment type="caution">
    <text evidence="1">The sequence shown here is derived from an EMBL/GenBank/DDBJ whole genome shotgun (WGS) entry which is preliminary data.</text>
</comment>